<evidence type="ECO:0000256" key="6">
    <source>
        <dbReference type="SAM" id="Phobius"/>
    </source>
</evidence>
<dbReference type="Gene3D" id="1.20.1560.10">
    <property type="entry name" value="ABC transporter type 1, transmembrane domain"/>
    <property type="match status" value="1"/>
</dbReference>
<evidence type="ECO:0000313" key="9">
    <source>
        <dbReference type="Proteomes" id="UP000654452"/>
    </source>
</evidence>
<evidence type="ECO:0000256" key="2">
    <source>
        <dbReference type="ARBA" id="ARBA00022692"/>
    </source>
</evidence>
<evidence type="ECO:0000259" key="7">
    <source>
        <dbReference type="PROSITE" id="PS50929"/>
    </source>
</evidence>
<keyword evidence="2 6" id="KW-0812">Transmembrane</keyword>
<evidence type="ECO:0000256" key="5">
    <source>
        <dbReference type="SAM" id="MobiDB-lite"/>
    </source>
</evidence>
<name>A0ABS1I964_9PROT</name>
<sequence length="431" mass="47283">MNDFLLQDRIHQLSHWIITAVFPSPYLWMHVVVHIVLVATPLAFLALVTAWGLGAVRQRLPGSQKESSRDVVSPFPPSLFLYILKHTRKNQATILAAALLSLPLLYAILELPKQIINKALNAEGDTSKIFGVDISNYELLFALCMLYLGAVLTNGALKYIISLLQGGLAEGMMRRMRFAAFRAWARGKTPCDHALVIPMLVQEVEPIAGFTGDIFQVPVLQGGTFLTILAFMIAQDPVLGAAALTLVPLQIALVPRLQRRVSALARQRSRELRSFGAAVADASPHHRINRSPPVLAVAQSLKRVQAIRLDIYRRKFFIKGLNNFIAHLTPFFFYTIGGYLVIEGRLSLGALVAVLAAHKDMSGPLRELLNYYQTLDDVRVRYEDIRRFLGDQAEPPSSSTLGTPVGGTGSVAGPSTPMNQGASNITSTLSP</sequence>
<organism evidence="8 9">
    <name type="scientific">Azospirillum aestuarii</name>
    <dbReference type="NCBI Taxonomy" id="2802052"/>
    <lineage>
        <taxon>Bacteria</taxon>
        <taxon>Pseudomonadati</taxon>
        <taxon>Pseudomonadota</taxon>
        <taxon>Alphaproteobacteria</taxon>
        <taxon>Rhodospirillales</taxon>
        <taxon>Azospirillaceae</taxon>
        <taxon>Azospirillum</taxon>
    </lineage>
</organism>
<dbReference type="PROSITE" id="PS50929">
    <property type="entry name" value="ABC_TM1F"/>
    <property type="match status" value="1"/>
</dbReference>
<feature type="transmembrane region" description="Helical" evidence="6">
    <location>
        <begin position="92"/>
        <end position="109"/>
    </location>
</feature>
<reference evidence="8 9" key="1">
    <citation type="submission" date="2021-01" db="EMBL/GenBank/DDBJ databases">
        <title>Azospirillum sp. YIM DDC1 draft genome.</title>
        <authorList>
            <person name="Wang Y.-X."/>
        </authorList>
    </citation>
    <scope>NUCLEOTIDE SEQUENCE [LARGE SCALE GENOMIC DNA]</scope>
    <source>
        <strain evidence="8 9">YIM DDC1</strain>
    </source>
</reference>
<feature type="compositionally biased region" description="Polar residues" evidence="5">
    <location>
        <begin position="416"/>
        <end position="431"/>
    </location>
</feature>
<comment type="subcellular location">
    <subcellularLocation>
        <location evidence="1">Cell membrane</location>
        <topology evidence="1">Multi-pass membrane protein</topology>
    </subcellularLocation>
</comment>
<feature type="region of interest" description="Disordered" evidence="5">
    <location>
        <begin position="391"/>
        <end position="431"/>
    </location>
</feature>
<dbReference type="InterPro" id="IPR036640">
    <property type="entry name" value="ABC1_TM_sf"/>
</dbReference>
<dbReference type="RefSeq" id="WP_200487923.1">
    <property type="nucleotide sequence ID" value="NZ_JAEPIV010000081.1"/>
</dbReference>
<gene>
    <name evidence="8" type="ORF">JJL56_32655</name>
</gene>
<feature type="transmembrane region" description="Helical" evidence="6">
    <location>
        <begin position="31"/>
        <end position="56"/>
    </location>
</feature>
<evidence type="ECO:0000313" key="8">
    <source>
        <dbReference type="EMBL" id="MBK4723591.1"/>
    </source>
</evidence>
<protein>
    <recommendedName>
        <fullName evidence="7">ABC transmembrane type-1 domain-containing protein</fullName>
    </recommendedName>
</protein>
<evidence type="ECO:0000256" key="3">
    <source>
        <dbReference type="ARBA" id="ARBA00022989"/>
    </source>
</evidence>
<feature type="domain" description="ABC transmembrane type-1" evidence="7">
    <location>
        <begin position="113"/>
        <end position="377"/>
    </location>
</feature>
<dbReference type="Proteomes" id="UP000654452">
    <property type="component" value="Unassembled WGS sequence"/>
</dbReference>
<dbReference type="EMBL" id="JAEPIV010000081">
    <property type="protein sequence ID" value="MBK4723591.1"/>
    <property type="molecule type" value="Genomic_DNA"/>
</dbReference>
<comment type="caution">
    <text evidence="8">The sequence shown here is derived from an EMBL/GenBank/DDBJ whole genome shotgun (WGS) entry which is preliminary data.</text>
</comment>
<evidence type="ECO:0000256" key="1">
    <source>
        <dbReference type="ARBA" id="ARBA00004651"/>
    </source>
</evidence>
<evidence type="ECO:0000256" key="4">
    <source>
        <dbReference type="ARBA" id="ARBA00023136"/>
    </source>
</evidence>
<feature type="transmembrane region" description="Helical" evidence="6">
    <location>
        <begin position="139"/>
        <end position="168"/>
    </location>
</feature>
<proteinExistence type="predicted"/>
<dbReference type="SUPFAM" id="SSF90123">
    <property type="entry name" value="ABC transporter transmembrane region"/>
    <property type="match status" value="1"/>
</dbReference>
<keyword evidence="4 6" id="KW-0472">Membrane</keyword>
<keyword evidence="3 6" id="KW-1133">Transmembrane helix</keyword>
<keyword evidence="9" id="KW-1185">Reference proteome</keyword>
<feature type="transmembrane region" description="Helical" evidence="6">
    <location>
        <begin position="321"/>
        <end position="342"/>
    </location>
</feature>
<dbReference type="InterPro" id="IPR011527">
    <property type="entry name" value="ABC1_TM_dom"/>
</dbReference>
<accession>A0ABS1I964</accession>